<organism evidence="4 5">
    <name type="scientific">Microbacterium wangchenii</name>
    <dbReference type="NCBI Taxonomy" id="2541726"/>
    <lineage>
        <taxon>Bacteria</taxon>
        <taxon>Bacillati</taxon>
        <taxon>Actinomycetota</taxon>
        <taxon>Actinomycetes</taxon>
        <taxon>Micrococcales</taxon>
        <taxon>Microbacteriaceae</taxon>
        <taxon>Microbacterium</taxon>
    </lineage>
</organism>
<protein>
    <submittedName>
        <fullName evidence="4">XRE family transcriptional regulator</fullName>
    </submittedName>
</protein>
<dbReference type="Gene3D" id="1.10.260.40">
    <property type="entry name" value="lambda repressor-like DNA-binding domains"/>
    <property type="match status" value="1"/>
</dbReference>
<accession>A0ABX5SU90</accession>
<evidence type="ECO:0000256" key="1">
    <source>
        <dbReference type="SAM" id="MobiDB-lite"/>
    </source>
</evidence>
<dbReference type="EMBL" id="CP038266">
    <property type="protein sequence ID" value="QBR88693.1"/>
    <property type="molecule type" value="Genomic_DNA"/>
</dbReference>
<gene>
    <name evidence="4" type="ORF">E4K62_08315</name>
</gene>
<feature type="domain" description="HTH cro/C1-type" evidence="3">
    <location>
        <begin position="9"/>
        <end position="62"/>
    </location>
</feature>
<reference evidence="4 5" key="1">
    <citation type="submission" date="2019-03" db="EMBL/GenBank/DDBJ databases">
        <authorList>
            <person name="Dong K."/>
        </authorList>
    </citation>
    <scope>NUCLEOTIDE SEQUENCE [LARGE SCALE GENOMIC DNA]</scope>
    <source>
        <strain evidence="5">dk512</strain>
    </source>
</reference>
<dbReference type="Proteomes" id="UP000295748">
    <property type="component" value="Chromosome"/>
</dbReference>
<feature type="transmembrane region" description="Helical" evidence="2">
    <location>
        <begin position="92"/>
        <end position="111"/>
    </location>
</feature>
<sequence length="177" mass="20026">MRPVNVTRIVELRQHHGWTQERLAAESGVGLRTIQRLEAGQDASLETLSLVAGALRVEVRDLFAVIDDPQLSSRMESLEARADEQQAGRDRITAAWTWLYVGMGIVLSLLSFTLGPYGLVVFLAYWSGGYLILHALRRIYLEPRLEARFPLSRTKQQRRAQPARQRASDVQATEEAR</sequence>
<proteinExistence type="predicted"/>
<keyword evidence="2" id="KW-1133">Transmembrane helix</keyword>
<dbReference type="CDD" id="cd00093">
    <property type="entry name" value="HTH_XRE"/>
    <property type="match status" value="1"/>
</dbReference>
<evidence type="ECO:0000259" key="3">
    <source>
        <dbReference type="PROSITE" id="PS50943"/>
    </source>
</evidence>
<dbReference type="Pfam" id="PF01381">
    <property type="entry name" value="HTH_3"/>
    <property type="match status" value="1"/>
</dbReference>
<name>A0ABX5SU90_9MICO</name>
<dbReference type="PROSITE" id="PS50943">
    <property type="entry name" value="HTH_CROC1"/>
    <property type="match status" value="1"/>
</dbReference>
<evidence type="ECO:0000256" key="2">
    <source>
        <dbReference type="SAM" id="Phobius"/>
    </source>
</evidence>
<dbReference type="InterPro" id="IPR001387">
    <property type="entry name" value="Cro/C1-type_HTH"/>
</dbReference>
<dbReference type="SMART" id="SM00530">
    <property type="entry name" value="HTH_XRE"/>
    <property type="match status" value="1"/>
</dbReference>
<feature type="region of interest" description="Disordered" evidence="1">
    <location>
        <begin position="152"/>
        <end position="177"/>
    </location>
</feature>
<dbReference type="InterPro" id="IPR010982">
    <property type="entry name" value="Lambda_DNA-bd_dom_sf"/>
</dbReference>
<dbReference type="RefSeq" id="WP_135066084.1">
    <property type="nucleotide sequence ID" value="NZ_CP038266.1"/>
</dbReference>
<evidence type="ECO:0000313" key="4">
    <source>
        <dbReference type="EMBL" id="QBR88693.1"/>
    </source>
</evidence>
<evidence type="ECO:0000313" key="5">
    <source>
        <dbReference type="Proteomes" id="UP000295748"/>
    </source>
</evidence>
<keyword evidence="2" id="KW-0472">Membrane</keyword>
<dbReference type="SUPFAM" id="SSF47413">
    <property type="entry name" value="lambda repressor-like DNA-binding domains"/>
    <property type="match status" value="1"/>
</dbReference>
<keyword evidence="5" id="KW-1185">Reference proteome</keyword>
<feature type="transmembrane region" description="Helical" evidence="2">
    <location>
        <begin position="117"/>
        <end position="136"/>
    </location>
</feature>
<keyword evidence="2" id="KW-0812">Transmembrane</keyword>